<gene>
    <name evidence="2" type="ORF">CDEB00056_LOCUS4663</name>
</gene>
<dbReference type="AlphaFoldDB" id="A0A7S3V682"/>
<accession>A0A7S3V682</accession>
<dbReference type="InterPro" id="IPR002110">
    <property type="entry name" value="Ankyrin_rpt"/>
</dbReference>
<feature type="region of interest" description="Disordered" evidence="1">
    <location>
        <begin position="1"/>
        <end position="33"/>
    </location>
</feature>
<proteinExistence type="predicted"/>
<dbReference type="SUPFAM" id="SSF48403">
    <property type="entry name" value="Ankyrin repeat"/>
    <property type="match status" value="1"/>
</dbReference>
<dbReference type="Gene3D" id="1.25.40.20">
    <property type="entry name" value="Ankyrin repeat-containing domain"/>
    <property type="match status" value="1"/>
</dbReference>
<sequence>MSSTVFSSSLASPDGASSVSAGTRSASNFTMDSTDQQPPLFKLVKQSRWRKLRIRMKLKDAHKLCGECDETGLTLLGVALGYHAPLDIIKAISDIDPTQFEAADMFGATPLHIACLNGSPPDCVRYILHNYSNLVRVKDKDERVPLHHAVECLCRDEIDLNEGIENVGWLCRYDPTMIHEQDHNGNTPIDLVHSAMVKKDEDDVRIKPFRRLAYHLREVSIKLYKLRRTMWEENDVADEKLFCSGITLSTENSTTANPHDLVVYGDPQGRFLEEHELK</sequence>
<dbReference type="InterPro" id="IPR036770">
    <property type="entry name" value="Ankyrin_rpt-contain_sf"/>
</dbReference>
<feature type="compositionally biased region" description="Polar residues" evidence="1">
    <location>
        <begin position="21"/>
        <end position="33"/>
    </location>
</feature>
<protein>
    <submittedName>
        <fullName evidence="2">Uncharacterized protein</fullName>
    </submittedName>
</protein>
<feature type="compositionally biased region" description="Low complexity" evidence="1">
    <location>
        <begin position="7"/>
        <end position="20"/>
    </location>
</feature>
<reference evidence="2" key="1">
    <citation type="submission" date="2021-01" db="EMBL/GenBank/DDBJ databases">
        <authorList>
            <person name="Corre E."/>
            <person name="Pelletier E."/>
            <person name="Niang G."/>
            <person name="Scheremetjew M."/>
            <person name="Finn R."/>
            <person name="Kale V."/>
            <person name="Holt S."/>
            <person name="Cochrane G."/>
            <person name="Meng A."/>
            <person name="Brown T."/>
            <person name="Cohen L."/>
        </authorList>
    </citation>
    <scope>NUCLEOTIDE SEQUENCE</scope>
    <source>
        <strain evidence="2">MM31A-1</strain>
    </source>
</reference>
<dbReference type="EMBL" id="HBIO01006384">
    <property type="protein sequence ID" value="CAE0459822.1"/>
    <property type="molecule type" value="Transcribed_RNA"/>
</dbReference>
<organism evidence="2">
    <name type="scientific">Chaetoceros debilis</name>
    <dbReference type="NCBI Taxonomy" id="122233"/>
    <lineage>
        <taxon>Eukaryota</taxon>
        <taxon>Sar</taxon>
        <taxon>Stramenopiles</taxon>
        <taxon>Ochrophyta</taxon>
        <taxon>Bacillariophyta</taxon>
        <taxon>Coscinodiscophyceae</taxon>
        <taxon>Chaetocerotophycidae</taxon>
        <taxon>Chaetocerotales</taxon>
        <taxon>Chaetocerotaceae</taxon>
        <taxon>Chaetoceros</taxon>
    </lineage>
</organism>
<dbReference type="Pfam" id="PF12796">
    <property type="entry name" value="Ank_2"/>
    <property type="match status" value="1"/>
</dbReference>
<evidence type="ECO:0000256" key="1">
    <source>
        <dbReference type="SAM" id="MobiDB-lite"/>
    </source>
</evidence>
<evidence type="ECO:0000313" key="2">
    <source>
        <dbReference type="EMBL" id="CAE0459822.1"/>
    </source>
</evidence>
<name>A0A7S3V682_9STRA</name>